<name>A0A1X0A528_9MYCO</name>
<organism evidence="2 3">
    <name type="scientific">Mycobacterium aquaticum</name>
    <dbReference type="NCBI Taxonomy" id="1927124"/>
    <lineage>
        <taxon>Bacteria</taxon>
        <taxon>Bacillati</taxon>
        <taxon>Actinomycetota</taxon>
        <taxon>Actinomycetes</taxon>
        <taxon>Mycobacteriales</taxon>
        <taxon>Mycobacteriaceae</taxon>
        <taxon>Mycobacterium</taxon>
    </lineage>
</organism>
<accession>A0A1X0A528</accession>
<evidence type="ECO:0000256" key="1">
    <source>
        <dbReference type="SAM" id="MobiDB-lite"/>
    </source>
</evidence>
<keyword evidence="3" id="KW-1185">Reference proteome</keyword>
<dbReference type="STRING" id="1927124.BST13_33140"/>
<sequence>MTALTAYVALFDEKGVLHSFGPGDEPPAWARKKITNPNVWDTIPADDDASGERGGSEDNSSGGGDEPPPLAGPGSGRDHWATYAAKHGVEVAKDDKRDEIVTKLRDAGVRVE</sequence>
<evidence type="ECO:0000313" key="3">
    <source>
        <dbReference type="Proteomes" id="UP000192448"/>
    </source>
</evidence>
<proteinExistence type="predicted"/>
<dbReference type="OrthoDB" id="7605636at2"/>
<dbReference type="RefSeq" id="WP_083169751.1">
    <property type="nucleotide sequence ID" value="NZ_MVHF01000054.1"/>
</dbReference>
<dbReference type="EMBL" id="MVHF01000054">
    <property type="protein sequence ID" value="ORA25169.1"/>
    <property type="molecule type" value="Genomic_DNA"/>
</dbReference>
<reference evidence="2 3" key="1">
    <citation type="submission" date="2017-02" db="EMBL/GenBank/DDBJ databases">
        <title>The new phylogeny of genus Mycobacterium.</title>
        <authorList>
            <person name="Tortoli E."/>
            <person name="Trovato A."/>
            <person name="Cirillo D.M."/>
        </authorList>
    </citation>
    <scope>NUCLEOTIDE SEQUENCE [LARGE SCALE GENOMIC DNA]</scope>
    <source>
        <strain evidence="2 3">RW6</strain>
    </source>
</reference>
<gene>
    <name evidence="2" type="ORF">BST13_33140</name>
</gene>
<evidence type="ECO:0000313" key="2">
    <source>
        <dbReference type="EMBL" id="ORA25169.1"/>
    </source>
</evidence>
<feature type="region of interest" description="Disordered" evidence="1">
    <location>
        <begin position="20"/>
        <end position="81"/>
    </location>
</feature>
<dbReference type="Proteomes" id="UP000192448">
    <property type="component" value="Unassembled WGS sequence"/>
</dbReference>
<dbReference type="AlphaFoldDB" id="A0A1X0A528"/>
<comment type="caution">
    <text evidence="2">The sequence shown here is derived from an EMBL/GenBank/DDBJ whole genome shotgun (WGS) entry which is preliminary data.</text>
</comment>
<protein>
    <submittedName>
        <fullName evidence="2">Uncharacterized protein</fullName>
    </submittedName>
</protein>